<dbReference type="AlphaFoldDB" id="A0A4C1U2N5"/>
<evidence type="ECO:0000313" key="3">
    <source>
        <dbReference type="Proteomes" id="UP000299102"/>
    </source>
</evidence>
<evidence type="ECO:0000256" key="1">
    <source>
        <dbReference type="SAM" id="MobiDB-lite"/>
    </source>
</evidence>
<evidence type="ECO:0000313" key="2">
    <source>
        <dbReference type="EMBL" id="GBP20096.1"/>
    </source>
</evidence>
<accession>A0A4C1U2N5</accession>
<name>A0A4C1U2N5_EUMVA</name>
<feature type="compositionally biased region" description="Gly residues" evidence="1">
    <location>
        <begin position="1"/>
        <end position="11"/>
    </location>
</feature>
<proteinExistence type="predicted"/>
<feature type="region of interest" description="Disordered" evidence="1">
    <location>
        <begin position="1"/>
        <end position="23"/>
    </location>
</feature>
<feature type="region of interest" description="Disordered" evidence="1">
    <location>
        <begin position="35"/>
        <end position="80"/>
    </location>
</feature>
<dbReference type="Proteomes" id="UP000299102">
    <property type="component" value="Unassembled WGS sequence"/>
</dbReference>
<keyword evidence="3" id="KW-1185">Reference proteome</keyword>
<sequence>MMGGVRALGGAGRERNTPSQVKGADACVKLKRRGATSVGLHQDVAEAADDLKQSSDGPEPTEYRSPQMQSRGRENHTVCC</sequence>
<organism evidence="2 3">
    <name type="scientific">Eumeta variegata</name>
    <name type="common">Bagworm moth</name>
    <name type="synonym">Eumeta japonica</name>
    <dbReference type="NCBI Taxonomy" id="151549"/>
    <lineage>
        <taxon>Eukaryota</taxon>
        <taxon>Metazoa</taxon>
        <taxon>Ecdysozoa</taxon>
        <taxon>Arthropoda</taxon>
        <taxon>Hexapoda</taxon>
        <taxon>Insecta</taxon>
        <taxon>Pterygota</taxon>
        <taxon>Neoptera</taxon>
        <taxon>Endopterygota</taxon>
        <taxon>Lepidoptera</taxon>
        <taxon>Glossata</taxon>
        <taxon>Ditrysia</taxon>
        <taxon>Tineoidea</taxon>
        <taxon>Psychidae</taxon>
        <taxon>Oiketicinae</taxon>
        <taxon>Eumeta</taxon>
    </lineage>
</organism>
<protein>
    <submittedName>
        <fullName evidence="2">Uncharacterized protein</fullName>
    </submittedName>
</protein>
<feature type="compositionally biased region" description="Basic and acidic residues" evidence="1">
    <location>
        <begin position="71"/>
        <end position="80"/>
    </location>
</feature>
<reference evidence="2 3" key="1">
    <citation type="journal article" date="2019" name="Commun. Biol.">
        <title>The bagworm genome reveals a unique fibroin gene that provides high tensile strength.</title>
        <authorList>
            <person name="Kono N."/>
            <person name="Nakamura H."/>
            <person name="Ohtoshi R."/>
            <person name="Tomita M."/>
            <person name="Numata K."/>
            <person name="Arakawa K."/>
        </authorList>
    </citation>
    <scope>NUCLEOTIDE SEQUENCE [LARGE SCALE GENOMIC DNA]</scope>
</reference>
<dbReference type="EMBL" id="BGZK01000114">
    <property type="protein sequence ID" value="GBP20096.1"/>
    <property type="molecule type" value="Genomic_DNA"/>
</dbReference>
<gene>
    <name evidence="2" type="ORF">EVAR_13868_1</name>
</gene>
<comment type="caution">
    <text evidence="2">The sequence shown here is derived from an EMBL/GenBank/DDBJ whole genome shotgun (WGS) entry which is preliminary data.</text>
</comment>